<keyword evidence="3 7" id="KW-0812">Transmembrane</keyword>
<keyword evidence="2" id="KW-1003">Cell membrane</keyword>
<feature type="domain" description="MacB-like periplasmic core" evidence="9">
    <location>
        <begin position="21"/>
        <end position="227"/>
    </location>
</feature>
<name>A0A7X0C6N5_9ACTN</name>
<dbReference type="AlphaFoldDB" id="A0A7X0C6N5"/>
<evidence type="ECO:0000256" key="7">
    <source>
        <dbReference type="SAM" id="Phobius"/>
    </source>
</evidence>
<sequence>MDVRDLAGEALAGMLARPVRTALTTLGTVLGITTLVVTLGVAATAGNQIVGRFDELTATAVTVDVPEHDSPLVAWDAVDQVTRLRGVSSAAALAESDESANVAVRANRLVDPTRAGGRTLTVVSATPGLPSAARGRMMLGRFFDQGHVARKERVVVLGEQAARLLGVTRLDRSPAVFIGEQPYTVIGVLGDLRRERNLSSAVLIPPTIGRRFGLRDVTRVLVNTRLGAAELIAGQAPAALSPGHRNLLQVTAPATPTRARDAVQGDVNALFLILGLVSLVVGAVGIANVTLVTVMERKPEIGLRRALGAARRHIAGQFLLESTLVGLTGGVIGASLGVAAIVAISAARQWTPVLDVRLAAAAPLAGAVVGLLAGLYPALRAARMEPVEALR</sequence>
<dbReference type="InterPro" id="IPR003838">
    <property type="entry name" value="ABC3_permease_C"/>
</dbReference>
<feature type="transmembrane region" description="Helical" evidence="7">
    <location>
        <begin position="269"/>
        <end position="295"/>
    </location>
</feature>
<organism evidence="10 11">
    <name type="scientific">Nonomuraea muscovyensis</name>
    <dbReference type="NCBI Taxonomy" id="1124761"/>
    <lineage>
        <taxon>Bacteria</taxon>
        <taxon>Bacillati</taxon>
        <taxon>Actinomycetota</taxon>
        <taxon>Actinomycetes</taxon>
        <taxon>Streptosporangiales</taxon>
        <taxon>Streptosporangiaceae</taxon>
        <taxon>Nonomuraea</taxon>
    </lineage>
</organism>
<protein>
    <submittedName>
        <fullName evidence="10">Putative ABC transport system permease protein</fullName>
    </submittedName>
</protein>
<feature type="transmembrane region" description="Helical" evidence="7">
    <location>
        <begin position="358"/>
        <end position="379"/>
    </location>
</feature>
<dbReference type="GO" id="GO:0005886">
    <property type="term" value="C:plasma membrane"/>
    <property type="evidence" value="ECO:0007669"/>
    <property type="project" value="UniProtKB-SubCell"/>
</dbReference>
<evidence type="ECO:0000313" key="11">
    <source>
        <dbReference type="Proteomes" id="UP000583800"/>
    </source>
</evidence>
<evidence type="ECO:0000256" key="3">
    <source>
        <dbReference type="ARBA" id="ARBA00022692"/>
    </source>
</evidence>
<evidence type="ECO:0000256" key="6">
    <source>
        <dbReference type="ARBA" id="ARBA00038076"/>
    </source>
</evidence>
<dbReference type="EMBL" id="JACHJB010000002">
    <property type="protein sequence ID" value="MBB6349543.1"/>
    <property type="molecule type" value="Genomic_DNA"/>
</dbReference>
<gene>
    <name evidence="10" type="ORF">FHU36_006088</name>
</gene>
<comment type="similarity">
    <text evidence="6">Belongs to the ABC-4 integral membrane protein family.</text>
</comment>
<comment type="subcellular location">
    <subcellularLocation>
        <location evidence="1">Cell membrane</location>
        <topology evidence="1">Multi-pass membrane protein</topology>
    </subcellularLocation>
</comment>
<evidence type="ECO:0000256" key="4">
    <source>
        <dbReference type="ARBA" id="ARBA00022989"/>
    </source>
</evidence>
<comment type="caution">
    <text evidence="10">The sequence shown here is derived from an EMBL/GenBank/DDBJ whole genome shotgun (WGS) entry which is preliminary data.</text>
</comment>
<dbReference type="PANTHER" id="PTHR30572">
    <property type="entry name" value="MEMBRANE COMPONENT OF TRANSPORTER-RELATED"/>
    <property type="match status" value="1"/>
</dbReference>
<feature type="transmembrane region" description="Helical" evidence="7">
    <location>
        <begin position="318"/>
        <end position="346"/>
    </location>
</feature>
<reference evidence="10 11" key="1">
    <citation type="submission" date="2020-08" db="EMBL/GenBank/DDBJ databases">
        <title>Sequencing the genomes of 1000 actinobacteria strains.</title>
        <authorList>
            <person name="Klenk H.-P."/>
        </authorList>
    </citation>
    <scope>NUCLEOTIDE SEQUENCE [LARGE SCALE GENOMIC DNA]</scope>
    <source>
        <strain evidence="10 11">DSM 45913</strain>
    </source>
</reference>
<evidence type="ECO:0000259" key="9">
    <source>
        <dbReference type="Pfam" id="PF12704"/>
    </source>
</evidence>
<keyword evidence="5 7" id="KW-0472">Membrane</keyword>
<proteinExistence type="inferred from homology"/>
<dbReference type="InterPro" id="IPR050250">
    <property type="entry name" value="Macrolide_Exporter_MacB"/>
</dbReference>
<dbReference type="PANTHER" id="PTHR30572:SF4">
    <property type="entry name" value="ABC TRANSPORTER PERMEASE YTRF"/>
    <property type="match status" value="1"/>
</dbReference>
<dbReference type="GO" id="GO:0022857">
    <property type="term" value="F:transmembrane transporter activity"/>
    <property type="evidence" value="ECO:0007669"/>
    <property type="project" value="TreeGrafter"/>
</dbReference>
<evidence type="ECO:0000256" key="2">
    <source>
        <dbReference type="ARBA" id="ARBA00022475"/>
    </source>
</evidence>
<evidence type="ECO:0000256" key="5">
    <source>
        <dbReference type="ARBA" id="ARBA00023136"/>
    </source>
</evidence>
<keyword evidence="11" id="KW-1185">Reference proteome</keyword>
<evidence type="ECO:0000259" key="8">
    <source>
        <dbReference type="Pfam" id="PF02687"/>
    </source>
</evidence>
<dbReference type="InterPro" id="IPR025857">
    <property type="entry name" value="MacB_PCD"/>
</dbReference>
<dbReference type="Pfam" id="PF12704">
    <property type="entry name" value="MacB_PCD"/>
    <property type="match status" value="1"/>
</dbReference>
<keyword evidence="4 7" id="KW-1133">Transmembrane helix</keyword>
<feature type="domain" description="ABC3 transporter permease C-terminal" evidence="8">
    <location>
        <begin position="273"/>
        <end position="386"/>
    </location>
</feature>
<accession>A0A7X0C6N5</accession>
<evidence type="ECO:0000313" key="10">
    <source>
        <dbReference type="EMBL" id="MBB6349543.1"/>
    </source>
</evidence>
<dbReference type="RefSeq" id="WP_185087096.1">
    <property type="nucleotide sequence ID" value="NZ_JACHJB010000002.1"/>
</dbReference>
<dbReference type="Pfam" id="PF02687">
    <property type="entry name" value="FtsX"/>
    <property type="match status" value="1"/>
</dbReference>
<evidence type="ECO:0000256" key="1">
    <source>
        <dbReference type="ARBA" id="ARBA00004651"/>
    </source>
</evidence>
<dbReference type="Proteomes" id="UP000583800">
    <property type="component" value="Unassembled WGS sequence"/>
</dbReference>